<proteinExistence type="inferred from homology"/>
<dbReference type="AlphaFoldDB" id="A0A160ILQ0"/>
<accession>A0A160ILQ0</accession>
<sequence length="99" mass="10940">MDKISIGSLQNISNPTSVAKVTPYEAQEDFKSYLKGALGTLSETQAQSNQATQGLMNGNMDNLHQVMITAEKASVTMQTTLEIRNKVVEAYQEIMRMQV</sequence>
<evidence type="ECO:0000256" key="2">
    <source>
        <dbReference type="ARBA" id="ARBA00009272"/>
    </source>
</evidence>
<dbReference type="Pfam" id="PF02049">
    <property type="entry name" value="FliE"/>
    <property type="match status" value="1"/>
</dbReference>
<reference evidence="6 7" key="1">
    <citation type="submission" date="2016-04" db="EMBL/GenBank/DDBJ databases">
        <title>Complete genome sequence of Fictibacillus phosphorivorans G25-29, a strain toxic to nematodes.</title>
        <authorList>
            <person name="Zheng Z."/>
        </authorList>
    </citation>
    <scope>NUCLEOTIDE SEQUENCE [LARGE SCALE GENOMIC DNA]</scope>
    <source>
        <strain evidence="6 7">G25-29</strain>
    </source>
</reference>
<evidence type="ECO:0000256" key="4">
    <source>
        <dbReference type="HAMAP-Rule" id="MF_00724"/>
    </source>
</evidence>
<organism evidence="6 7">
    <name type="scientific">Fictibacillus phosphorivorans</name>
    <dbReference type="NCBI Taxonomy" id="1221500"/>
    <lineage>
        <taxon>Bacteria</taxon>
        <taxon>Bacillati</taxon>
        <taxon>Bacillota</taxon>
        <taxon>Bacilli</taxon>
        <taxon>Bacillales</taxon>
        <taxon>Fictibacillaceae</taxon>
        <taxon>Fictibacillus</taxon>
    </lineage>
</organism>
<dbReference type="PRINTS" id="PR01006">
    <property type="entry name" value="FLGHOOKFLIE"/>
</dbReference>
<evidence type="ECO:0000256" key="5">
    <source>
        <dbReference type="NCBIfam" id="TIGR00205"/>
    </source>
</evidence>
<dbReference type="GO" id="GO:0009425">
    <property type="term" value="C:bacterial-type flagellum basal body"/>
    <property type="evidence" value="ECO:0007669"/>
    <property type="project" value="UniProtKB-SubCell"/>
</dbReference>
<dbReference type="RefSeq" id="WP_066393654.1">
    <property type="nucleotide sequence ID" value="NZ_CP015378.1"/>
</dbReference>
<keyword evidence="7" id="KW-1185">Reference proteome</keyword>
<comment type="subcellular location">
    <subcellularLocation>
        <location evidence="1 4">Bacterial flagellum basal body</location>
    </subcellularLocation>
</comment>
<dbReference type="GO" id="GO:0071973">
    <property type="term" value="P:bacterial-type flagellum-dependent cell motility"/>
    <property type="evidence" value="ECO:0007669"/>
    <property type="project" value="InterPro"/>
</dbReference>
<dbReference type="HAMAP" id="MF_00724">
    <property type="entry name" value="FliE"/>
    <property type="match status" value="1"/>
</dbReference>
<evidence type="ECO:0000313" key="6">
    <source>
        <dbReference type="EMBL" id="ANC76857.1"/>
    </source>
</evidence>
<dbReference type="STRING" id="1221500.ABE65_008610"/>
<dbReference type="GO" id="GO:0003774">
    <property type="term" value="F:cytoskeletal motor activity"/>
    <property type="evidence" value="ECO:0007669"/>
    <property type="project" value="InterPro"/>
</dbReference>
<comment type="similarity">
    <text evidence="2 4">Belongs to the FliE family.</text>
</comment>
<dbReference type="InterPro" id="IPR001624">
    <property type="entry name" value="FliE"/>
</dbReference>
<dbReference type="GO" id="GO:0005198">
    <property type="term" value="F:structural molecule activity"/>
    <property type="evidence" value="ECO:0007669"/>
    <property type="project" value="UniProtKB-UniRule"/>
</dbReference>
<dbReference type="NCBIfam" id="TIGR00205">
    <property type="entry name" value="fliE"/>
    <property type="match status" value="1"/>
</dbReference>
<gene>
    <name evidence="4" type="primary">fliE</name>
    <name evidence="6" type="ORF">ABE65_008610</name>
</gene>
<dbReference type="EMBL" id="CP015378">
    <property type="protein sequence ID" value="ANC76857.1"/>
    <property type="molecule type" value="Genomic_DNA"/>
</dbReference>
<keyword evidence="3 4" id="KW-0975">Bacterial flagellum</keyword>
<evidence type="ECO:0000313" key="7">
    <source>
        <dbReference type="Proteomes" id="UP000076623"/>
    </source>
</evidence>
<dbReference type="PANTHER" id="PTHR34653">
    <property type="match status" value="1"/>
</dbReference>
<protein>
    <recommendedName>
        <fullName evidence="4 5">Flagellar hook-basal body complex protein FliE</fullName>
    </recommendedName>
</protein>
<dbReference type="KEGG" id="fpn:ABE65_008610"/>
<name>A0A160ILQ0_9BACL</name>
<evidence type="ECO:0000256" key="1">
    <source>
        <dbReference type="ARBA" id="ARBA00004117"/>
    </source>
</evidence>
<evidence type="ECO:0000256" key="3">
    <source>
        <dbReference type="ARBA" id="ARBA00023143"/>
    </source>
</evidence>
<dbReference type="PANTHER" id="PTHR34653:SF1">
    <property type="entry name" value="FLAGELLAR HOOK-BASAL BODY COMPLEX PROTEIN FLIE"/>
    <property type="match status" value="1"/>
</dbReference>
<dbReference type="Proteomes" id="UP000076623">
    <property type="component" value="Chromosome"/>
</dbReference>